<organism evidence="2 3">
    <name type="scientific">Puccinia coronata f. sp. avenae</name>
    <dbReference type="NCBI Taxonomy" id="200324"/>
    <lineage>
        <taxon>Eukaryota</taxon>
        <taxon>Fungi</taxon>
        <taxon>Dikarya</taxon>
        <taxon>Basidiomycota</taxon>
        <taxon>Pucciniomycotina</taxon>
        <taxon>Pucciniomycetes</taxon>
        <taxon>Pucciniales</taxon>
        <taxon>Pucciniaceae</taxon>
        <taxon>Puccinia</taxon>
    </lineage>
</organism>
<feature type="compositionally biased region" description="Polar residues" evidence="1">
    <location>
        <begin position="94"/>
        <end position="104"/>
    </location>
</feature>
<sequence length="104" mass="11884">MQRTISNTRTFLRNVQATRKLTQASVHRNSRTYQARNQPQEDCSQETSQRYKPEGVLQGVRQGPDKQPPGTSGSECKQAVPRDRIIYPKLHLRNPSQSGNLHRS</sequence>
<gene>
    <name evidence="2" type="ORF">PCASD_25448</name>
</gene>
<protein>
    <submittedName>
        <fullName evidence="2">Uncharacterized protein</fullName>
    </submittedName>
</protein>
<comment type="caution">
    <text evidence="2">The sequence shown here is derived from an EMBL/GenBank/DDBJ whole genome shotgun (WGS) entry which is preliminary data.</text>
</comment>
<feature type="compositionally biased region" description="Polar residues" evidence="1">
    <location>
        <begin position="19"/>
        <end position="50"/>
    </location>
</feature>
<evidence type="ECO:0000313" key="3">
    <source>
        <dbReference type="Proteomes" id="UP000235392"/>
    </source>
</evidence>
<proteinExistence type="predicted"/>
<evidence type="ECO:0000256" key="1">
    <source>
        <dbReference type="SAM" id="MobiDB-lite"/>
    </source>
</evidence>
<name>A0A2N5TNR1_9BASI</name>
<feature type="region of interest" description="Disordered" evidence="1">
    <location>
        <begin position="19"/>
        <end position="104"/>
    </location>
</feature>
<dbReference type="EMBL" id="PGCI01000426">
    <property type="protein sequence ID" value="PLW27094.1"/>
    <property type="molecule type" value="Genomic_DNA"/>
</dbReference>
<accession>A0A2N5TNR1</accession>
<reference evidence="2 3" key="1">
    <citation type="submission" date="2017-11" db="EMBL/GenBank/DDBJ databases">
        <title>De novo assembly and phasing of dikaryotic genomes from two isolates of Puccinia coronata f. sp. avenae, the causal agent of oat crown rust.</title>
        <authorList>
            <person name="Miller M.E."/>
            <person name="Zhang Y."/>
            <person name="Omidvar V."/>
            <person name="Sperschneider J."/>
            <person name="Schwessinger B."/>
            <person name="Raley C."/>
            <person name="Palmer J.M."/>
            <person name="Garnica D."/>
            <person name="Upadhyaya N."/>
            <person name="Rathjen J."/>
            <person name="Taylor J.M."/>
            <person name="Park R.F."/>
            <person name="Dodds P.N."/>
            <person name="Hirsch C.D."/>
            <person name="Kianian S.F."/>
            <person name="Figueroa M."/>
        </authorList>
    </citation>
    <scope>NUCLEOTIDE SEQUENCE [LARGE SCALE GENOMIC DNA]</scope>
    <source>
        <strain evidence="2">12SD80</strain>
    </source>
</reference>
<dbReference type="AlphaFoldDB" id="A0A2N5TNR1"/>
<evidence type="ECO:0000313" key="2">
    <source>
        <dbReference type="EMBL" id="PLW27094.1"/>
    </source>
</evidence>
<dbReference type="Proteomes" id="UP000235392">
    <property type="component" value="Unassembled WGS sequence"/>
</dbReference>